<accession>A0A4Y7RUV3</accession>
<feature type="transmembrane region" description="Helical" evidence="4">
    <location>
        <begin position="444"/>
        <end position="469"/>
    </location>
</feature>
<keyword evidence="6" id="KW-1185">Reference proteome</keyword>
<dbReference type="Proteomes" id="UP000297597">
    <property type="component" value="Unassembled WGS sequence"/>
</dbReference>
<comment type="similarity">
    <text evidence="1">Belongs to the GerABKA family.</text>
</comment>
<dbReference type="Pfam" id="PF03323">
    <property type="entry name" value="GerA"/>
    <property type="match status" value="1"/>
</dbReference>
<dbReference type="InterPro" id="IPR050768">
    <property type="entry name" value="UPF0353/GerABKA_families"/>
</dbReference>
<dbReference type="PIRSF" id="PIRSF005690">
    <property type="entry name" value="GerBA"/>
    <property type="match status" value="1"/>
</dbReference>
<dbReference type="InterPro" id="IPR004995">
    <property type="entry name" value="Spore_Ger"/>
</dbReference>
<dbReference type="PANTHER" id="PTHR22550:SF5">
    <property type="entry name" value="LEUCINE ZIPPER PROTEIN 4"/>
    <property type="match status" value="1"/>
</dbReference>
<sequence>MFKLFLTILRRINGRKTKIKEGAQSHWETTFETERRPISSSLEKNKAIVKEIFDRCDDLVIREIIISRKSPVRALVVYLDPMVNPDLLQHNLLRALLNVDEAPSNGITIAWLKEKVIPAGDIQEKKRWVEVGNGIAKGLVGIFVEGQGSVLLTSIFEDVSRSISQPTAEPLIRGPADAFNEDLRTNIALLRKRLHTTRLAVENLEIGELSKTAASLVYLKGYVTDELIHEVKERIQRIKIDGAHAGGYHEEFLQDNPYSLFNPIEPTERPDKLYGHLLEGAVGLMFENTPFAIIFPVTLPSQIQSPEDYYNHYWFASFIRLFRWAGFFFAIFLPSFYIAITTYHQELVPTPLLISIIASREGVPFPGFLEALLMELAFELLTEAGVRLPRAFGQTISIVGGIVIGQAAVNASLVSPILVIVVALTAVATYTIPSITLSNTVRMLRFPFMIAAAFMGLFGVVAGSMLLIFHLCSLRSFGVPYLSPLAPLSMGDLKDTFIRAPAWMMIMRPRLTGYVEPQRQPRGQKPRPPAPEGNRSLRWGRKK</sequence>
<proteinExistence type="inferred from homology"/>
<evidence type="ECO:0000313" key="6">
    <source>
        <dbReference type="Proteomes" id="UP000297597"/>
    </source>
</evidence>
<protein>
    <submittedName>
        <fullName evidence="5">Spore germination protein A1</fullName>
    </submittedName>
</protein>
<reference evidence="5 6" key="1">
    <citation type="journal article" date="2018" name="Environ. Microbiol.">
        <title>Novel energy conservation strategies and behaviour of Pelotomaculum schinkii driving syntrophic propionate catabolism.</title>
        <authorList>
            <person name="Hidalgo-Ahumada C.A.P."/>
            <person name="Nobu M.K."/>
            <person name="Narihiro T."/>
            <person name="Tamaki H."/>
            <person name="Liu W.T."/>
            <person name="Kamagata Y."/>
            <person name="Stams A.J.M."/>
            <person name="Imachi H."/>
            <person name="Sousa D.Z."/>
        </authorList>
    </citation>
    <scope>NUCLEOTIDE SEQUENCE [LARGE SCALE GENOMIC DNA]</scope>
    <source>
        <strain evidence="5 6">MGP</strain>
    </source>
</reference>
<evidence type="ECO:0000256" key="4">
    <source>
        <dbReference type="SAM" id="Phobius"/>
    </source>
</evidence>
<dbReference type="PANTHER" id="PTHR22550">
    <property type="entry name" value="SPORE GERMINATION PROTEIN"/>
    <property type="match status" value="1"/>
</dbReference>
<feature type="transmembrane region" description="Helical" evidence="4">
    <location>
        <begin position="321"/>
        <end position="343"/>
    </location>
</feature>
<organism evidence="5 6">
    <name type="scientific">Pelotomaculum propionicicum</name>
    <dbReference type="NCBI Taxonomy" id="258475"/>
    <lineage>
        <taxon>Bacteria</taxon>
        <taxon>Bacillati</taxon>
        <taxon>Bacillota</taxon>
        <taxon>Clostridia</taxon>
        <taxon>Eubacteriales</taxon>
        <taxon>Desulfotomaculaceae</taxon>
        <taxon>Pelotomaculum</taxon>
    </lineage>
</organism>
<evidence type="ECO:0000313" key="5">
    <source>
        <dbReference type="EMBL" id="TEB12778.1"/>
    </source>
</evidence>
<dbReference type="RefSeq" id="WP_134212631.1">
    <property type="nucleotide sequence ID" value="NZ_QFFZ01000005.1"/>
</dbReference>
<gene>
    <name evidence="5" type="primary">gerAA_1</name>
    <name evidence="5" type="ORF">Pmgp_00754</name>
</gene>
<dbReference type="OrthoDB" id="1726708at2"/>
<dbReference type="GO" id="GO:0009847">
    <property type="term" value="P:spore germination"/>
    <property type="evidence" value="ECO:0007669"/>
    <property type="project" value="InterPro"/>
</dbReference>
<evidence type="ECO:0000256" key="1">
    <source>
        <dbReference type="ARBA" id="ARBA00005278"/>
    </source>
</evidence>
<evidence type="ECO:0000256" key="3">
    <source>
        <dbReference type="SAM" id="MobiDB-lite"/>
    </source>
</evidence>
<feature type="transmembrane region" description="Helical" evidence="4">
    <location>
        <begin position="413"/>
        <end position="432"/>
    </location>
</feature>
<dbReference type="GO" id="GO:0016020">
    <property type="term" value="C:membrane"/>
    <property type="evidence" value="ECO:0007669"/>
    <property type="project" value="InterPro"/>
</dbReference>
<keyword evidence="4" id="KW-0812">Transmembrane</keyword>
<dbReference type="AlphaFoldDB" id="A0A4Y7RUV3"/>
<name>A0A4Y7RUV3_9FIRM</name>
<keyword evidence="4" id="KW-1133">Transmembrane helix</keyword>
<evidence type="ECO:0000256" key="2">
    <source>
        <dbReference type="ARBA" id="ARBA00023136"/>
    </source>
</evidence>
<dbReference type="EMBL" id="QFFZ01000005">
    <property type="protein sequence ID" value="TEB12778.1"/>
    <property type="molecule type" value="Genomic_DNA"/>
</dbReference>
<comment type="caution">
    <text evidence="5">The sequence shown here is derived from an EMBL/GenBank/DDBJ whole genome shotgun (WGS) entry which is preliminary data.</text>
</comment>
<keyword evidence="2 4" id="KW-0472">Membrane</keyword>
<feature type="region of interest" description="Disordered" evidence="3">
    <location>
        <begin position="516"/>
        <end position="543"/>
    </location>
</feature>